<dbReference type="PANTHER" id="PTHR30537:SF14">
    <property type="entry name" value="TRANSCRIPTIONAL REGULATOR LYSR FAMILY"/>
    <property type="match status" value="1"/>
</dbReference>
<evidence type="ECO:0000256" key="1">
    <source>
        <dbReference type="ARBA" id="ARBA00009437"/>
    </source>
</evidence>
<dbReference type="FunFam" id="3.40.190.290:FF:000001">
    <property type="entry name" value="Transcriptional regulator, LysR family"/>
    <property type="match status" value="1"/>
</dbReference>
<dbReference type="CDD" id="cd08422">
    <property type="entry name" value="PBP2_CrgA_like"/>
    <property type="match status" value="1"/>
</dbReference>
<dbReference type="STRING" id="1080227.A8L45_22700"/>
<keyword evidence="7" id="KW-1185">Reference proteome</keyword>
<reference evidence="6 7" key="1">
    <citation type="submission" date="2016-05" db="EMBL/GenBank/DDBJ databases">
        <title>Genomic Taxonomy of the Vibrionaceae.</title>
        <authorList>
            <person name="Gomez-Gil B."/>
            <person name="Enciso-Ibarra J."/>
        </authorList>
    </citation>
    <scope>NUCLEOTIDE SEQUENCE [LARGE SCALE GENOMIC DNA]</scope>
    <source>
        <strain evidence="6 7">CAIM 1920</strain>
    </source>
</reference>
<evidence type="ECO:0000256" key="4">
    <source>
        <dbReference type="ARBA" id="ARBA00023163"/>
    </source>
</evidence>
<dbReference type="InterPro" id="IPR005119">
    <property type="entry name" value="LysR_subst-bd"/>
</dbReference>
<dbReference type="Gene3D" id="1.10.10.10">
    <property type="entry name" value="Winged helix-like DNA-binding domain superfamily/Winged helix DNA-binding domain"/>
    <property type="match status" value="1"/>
</dbReference>
<dbReference type="GO" id="GO:0003700">
    <property type="term" value="F:DNA-binding transcription factor activity"/>
    <property type="evidence" value="ECO:0007669"/>
    <property type="project" value="InterPro"/>
</dbReference>
<dbReference type="InterPro" id="IPR036390">
    <property type="entry name" value="WH_DNA-bd_sf"/>
</dbReference>
<comment type="similarity">
    <text evidence="1">Belongs to the LysR transcriptional regulatory family.</text>
</comment>
<evidence type="ECO:0000313" key="7">
    <source>
        <dbReference type="Proteomes" id="UP000094936"/>
    </source>
</evidence>
<dbReference type="InterPro" id="IPR036388">
    <property type="entry name" value="WH-like_DNA-bd_sf"/>
</dbReference>
<name>A0A1C3E7H7_9GAMM</name>
<feature type="domain" description="HTH lysR-type" evidence="5">
    <location>
        <begin position="16"/>
        <end position="69"/>
    </location>
</feature>
<dbReference type="Pfam" id="PF00126">
    <property type="entry name" value="HTH_1"/>
    <property type="match status" value="1"/>
</dbReference>
<dbReference type="EMBL" id="LYBM01000078">
    <property type="protein sequence ID" value="ODA29164.1"/>
    <property type="molecule type" value="Genomic_DNA"/>
</dbReference>
<evidence type="ECO:0000256" key="2">
    <source>
        <dbReference type="ARBA" id="ARBA00023015"/>
    </source>
</evidence>
<dbReference type="PROSITE" id="PS50931">
    <property type="entry name" value="HTH_LYSR"/>
    <property type="match status" value="1"/>
</dbReference>
<dbReference type="AlphaFoldDB" id="A0A1C3E7H7"/>
<dbReference type="SUPFAM" id="SSF53850">
    <property type="entry name" value="Periplasmic binding protein-like II"/>
    <property type="match status" value="1"/>
</dbReference>
<keyword evidence="2" id="KW-0805">Transcription regulation</keyword>
<keyword evidence="3" id="KW-0238">DNA-binding</keyword>
<dbReference type="GO" id="GO:0043565">
    <property type="term" value="F:sequence-specific DNA binding"/>
    <property type="evidence" value="ECO:0007669"/>
    <property type="project" value="TreeGrafter"/>
</dbReference>
<dbReference type="InterPro" id="IPR058163">
    <property type="entry name" value="LysR-type_TF_proteobact-type"/>
</dbReference>
<dbReference type="InterPro" id="IPR000847">
    <property type="entry name" value="LysR_HTH_N"/>
</dbReference>
<dbReference type="SUPFAM" id="SSF46785">
    <property type="entry name" value="Winged helix' DNA-binding domain"/>
    <property type="match status" value="1"/>
</dbReference>
<sequence>MITTALDTPQHERASQMVFFSTLVREQNFTAAALSLGVSVSQVSKQLGLLEKSLNVKLVQRTTRSFQLTEAGEEYFSICGKVCDAVREGNLKMKDASSSLSGVIKLGLAQSLGTLHIIPALEKLTRLYPDLNIQLRLFDHKADMIADGLDLWVSNYEQIPEGYVAQRLADCKFVVCASPDYLIRHGTPTHPDDLRKHNCIIYRSKQRHYPEWAFKKDDEEIMVPVAGNYSVDLAEAVRDATIAGAGISYLATYLLKDEFRTGKLVQVLPDWQTSQKMPFHIIYPSRQHLPRKLSTVITAIKEHVGLTPYWDTDLKKWINL</sequence>
<gene>
    <name evidence="6" type="ORF">A8L45_22700</name>
</gene>
<dbReference type="Gene3D" id="3.40.190.290">
    <property type="match status" value="1"/>
</dbReference>
<comment type="caution">
    <text evidence="6">The sequence shown here is derived from an EMBL/GenBank/DDBJ whole genome shotgun (WGS) entry which is preliminary data.</text>
</comment>
<protein>
    <submittedName>
        <fullName evidence="6">LysR family transcriptional regulator</fullName>
    </submittedName>
</protein>
<dbReference type="OrthoDB" id="9786526at2"/>
<dbReference type="RefSeq" id="WP_068905628.1">
    <property type="nucleotide sequence ID" value="NZ_JBHUIF010000020.1"/>
</dbReference>
<evidence type="ECO:0000259" key="5">
    <source>
        <dbReference type="PROSITE" id="PS50931"/>
    </source>
</evidence>
<accession>A0A1C3E7H7</accession>
<dbReference type="GO" id="GO:0006351">
    <property type="term" value="P:DNA-templated transcription"/>
    <property type="evidence" value="ECO:0007669"/>
    <property type="project" value="TreeGrafter"/>
</dbReference>
<proteinExistence type="inferred from homology"/>
<keyword evidence="4" id="KW-0804">Transcription</keyword>
<dbReference type="Proteomes" id="UP000094936">
    <property type="component" value="Unassembled WGS sequence"/>
</dbReference>
<organism evidence="6 7">
    <name type="scientific">Veronia pacifica</name>
    <dbReference type="NCBI Taxonomy" id="1080227"/>
    <lineage>
        <taxon>Bacteria</taxon>
        <taxon>Pseudomonadati</taxon>
        <taxon>Pseudomonadota</taxon>
        <taxon>Gammaproteobacteria</taxon>
        <taxon>Vibrionales</taxon>
        <taxon>Vibrionaceae</taxon>
        <taxon>Veronia</taxon>
    </lineage>
</organism>
<dbReference type="PANTHER" id="PTHR30537">
    <property type="entry name" value="HTH-TYPE TRANSCRIPTIONAL REGULATOR"/>
    <property type="match status" value="1"/>
</dbReference>
<dbReference type="Pfam" id="PF03466">
    <property type="entry name" value="LysR_substrate"/>
    <property type="match status" value="1"/>
</dbReference>
<evidence type="ECO:0000256" key="3">
    <source>
        <dbReference type="ARBA" id="ARBA00023125"/>
    </source>
</evidence>
<evidence type="ECO:0000313" key="6">
    <source>
        <dbReference type="EMBL" id="ODA29164.1"/>
    </source>
</evidence>